<name>A0A9E6SPX0_9RICK</name>
<reference evidence="1 2" key="1">
    <citation type="journal article" date="2021" name="Int. J. Syst. Evol. Microbiol.">
        <title>Characterization of a novel transitional group Rickettsia species (Rickettsia tillamookensis sp. nov.) from the western black-legged tick, Ixodes pacificus.</title>
        <authorList>
            <person name="Gauthier D.T."/>
            <person name="Karpathy S.E."/>
            <person name="Grizzard S.L."/>
            <person name="Batra D."/>
            <person name="Rowe L.A."/>
            <person name="Paddock C.D."/>
        </authorList>
    </citation>
    <scope>NUCLEOTIDE SEQUENCE [LARGE SCALE GENOMIC DNA]</scope>
    <source>
        <strain evidence="1 2">Tillamook 23</strain>
    </source>
</reference>
<dbReference type="RefSeq" id="WP_202069590.1">
    <property type="nucleotide sequence ID" value="NZ_CP060138.2"/>
</dbReference>
<dbReference type="Proteomes" id="UP000595296">
    <property type="component" value="Chromosome"/>
</dbReference>
<gene>
    <name evidence="1" type="ORF">H6P87_00082</name>
</gene>
<evidence type="ECO:0008006" key="3">
    <source>
        <dbReference type="Google" id="ProtNLM"/>
    </source>
</evidence>
<organism evidence="1 2">
    <name type="scientific">Rickettsia tillamookensis</name>
    <dbReference type="NCBI Taxonomy" id="2761623"/>
    <lineage>
        <taxon>Bacteria</taxon>
        <taxon>Pseudomonadati</taxon>
        <taxon>Pseudomonadota</taxon>
        <taxon>Alphaproteobacteria</taxon>
        <taxon>Rickettsiales</taxon>
        <taxon>Rickettsiaceae</taxon>
        <taxon>Rickettsieae</taxon>
        <taxon>Rickettsia</taxon>
        <taxon>spotted fever group</taxon>
    </lineage>
</organism>
<protein>
    <recommendedName>
        <fullName evidence="3">Ankyrin repeat protein</fullName>
    </recommendedName>
</protein>
<proteinExistence type="predicted"/>
<keyword evidence="2" id="KW-1185">Reference proteome</keyword>
<evidence type="ECO:0000313" key="1">
    <source>
        <dbReference type="EMBL" id="QQV74548.1"/>
    </source>
</evidence>
<sequence length="78" mass="8991">MKSLWNISWSQYSWRETWQIFKAYSSIIVDDTGPTSFNSNILHIAAKSCNLELLKKILDIENGIDINEQDKMVGQPCI</sequence>
<dbReference type="SUPFAM" id="SSF140860">
    <property type="entry name" value="Pseudo ankyrin repeat-like"/>
    <property type="match status" value="1"/>
</dbReference>
<evidence type="ECO:0000313" key="2">
    <source>
        <dbReference type="Proteomes" id="UP000595296"/>
    </source>
</evidence>
<accession>A0A9E6SPX0</accession>
<dbReference type="EMBL" id="CP060138">
    <property type="protein sequence ID" value="QQV74548.1"/>
    <property type="molecule type" value="Genomic_DNA"/>
</dbReference>